<dbReference type="InterPro" id="IPR012043">
    <property type="entry name" value="PoK"/>
</dbReference>
<dbReference type="UniPathway" id="UPA00241"/>
<name>A0A2H4V948_9EURY</name>
<dbReference type="Proteomes" id="UP000232806">
    <property type="component" value="Chromosome"/>
</dbReference>
<dbReference type="PANTHER" id="PTHR42282:SF1">
    <property type="entry name" value="PANTOATE KINASE"/>
    <property type="match status" value="1"/>
</dbReference>
<protein>
    <recommendedName>
        <fullName evidence="1">Pantoate kinase</fullName>
        <shortName evidence="1">PoK</shortName>
        <ecNumber evidence="1">2.7.1.169</ecNumber>
    </recommendedName>
</protein>
<dbReference type="PANTHER" id="PTHR42282">
    <property type="entry name" value="PANTOATE KINASE-RELATED"/>
    <property type="match status" value="1"/>
</dbReference>
<feature type="domain" description="GHMP kinase N-terminal" evidence="2">
    <location>
        <begin position="73"/>
        <end position="159"/>
    </location>
</feature>
<evidence type="ECO:0000313" key="3">
    <source>
        <dbReference type="EMBL" id="AUB54610.1"/>
    </source>
</evidence>
<keyword evidence="1 3" id="KW-0418">Kinase</keyword>
<comment type="pathway">
    <text evidence="1">Cofactor biosynthesis; coenzyme A biosynthesis.</text>
</comment>
<dbReference type="InterPro" id="IPR014721">
    <property type="entry name" value="Ribsml_uS5_D2-typ_fold_subgr"/>
</dbReference>
<evidence type="ECO:0000259" key="2">
    <source>
        <dbReference type="Pfam" id="PF00288"/>
    </source>
</evidence>
<accession>A0A2H4V948</accession>
<dbReference type="GO" id="GO:0005524">
    <property type="term" value="F:ATP binding"/>
    <property type="evidence" value="ECO:0007669"/>
    <property type="project" value="UniProtKB-KW"/>
</dbReference>
<dbReference type="Gene3D" id="3.30.230.10">
    <property type="match status" value="1"/>
</dbReference>
<comment type="function">
    <text evidence="1">Phosphorylates (R)-pantoate to form (R)-4-phosphopantoate in the CoA biosynthesis pathway.</text>
</comment>
<dbReference type="InterPro" id="IPR006204">
    <property type="entry name" value="GHMP_kinase_N_dom"/>
</dbReference>
<keyword evidence="1" id="KW-0547">Nucleotide-binding</keyword>
<dbReference type="EMBL" id="CP017766">
    <property type="protein sequence ID" value="AUB54610.1"/>
    <property type="molecule type" value="Genomic_DNA"/>
</dbReference>
<evidence type="ECO:0000313" key="4">
    <source>
        <dbReference type="Proteomes" id="UP000232806"/>
    </source>
</evidence>
<dbReference type="Pfam" id="PF00288">
    <property type="entry name" value="GHMP_kinases_N"/>
    <property type="match status" value="1"/>
</dbReference>
<proteinExistence type="inferred from homology"/>
<dbReference type="RefSeq" id="WP_100904584.1">
    <property type="nucleotide sequence ID" value="NZ_CP017766.1"/>
</dbReference>
<sequence length="304" mass="32837">MQSLVFAPSHITGFFEVINHSNPLIRGSRGAGVVLDQGVLTQVDVCEGNGEIITKTNGKNHDQKYHLEDSVTYKTLNLLKKQFPKVKWNEIKITIQHEINVPVEAGFGASAGFALGTSVGVSKLLKLPLTFNRAAAVAHNAEVELKTGMGDVMGSVVGGFPVRLEPGAPGYGDADKLLNGHEYAEKEYGSLFVISKTLGTIETASILTDPDMTLKVNSVAREMLKKLLLNPQITNFMDLSLEFSQKTGLIDPEIMEIVDVMKDETMGASMAMLGKTAFAISTTPDSSVEDVMVARIDHSGCRIL</sequence>
<dbReference type="HAMAP" id="MF_02223">
    <property type="entry name" value="Pantoate_kinase"/>
    <property type="match status" value="1"/>
</dbReference>
<keyword evidence="1" id="KW-0808">Transferase</keyword>
<keyword evidence="1" id="KW-0067">ATP-binding</keyword>
<organism evidence="3 4">
    <name type="scientific">Methanobacterium subterraneum</name>
    <dbReference type="NCBI Taxonomy" id="59277"/>
    <lineage>
        <taxon>Archaea</taxon>
        <taxon>Methanobacteriati</taxon>
        <taxon>Methanobacteriota</taxon>
        <taxon>Methanomada group</taxon>
        <taxon>Methanobacteria</taxon>
        <taxon>Methanobacteriales</taxon>
        <taxon>Methanobacteriaceae</taxon>
        <taxon>Methanobacterium</taxon>
    </lineage>
</organism>
<dbReference type="EC" id="2.7.1.169" evidence="1"/>
<comment type="similarity">
    <text evidence="1">Belongs to the GHMP kinase family. PoK subfamily.</text>
</comment>
<dbReference type="InterPro" id="IPR020568">
    <property type="entry name" value="Ribosomal_Su5_D2-typ_SF"/>
</dbReference>
<evidence type="ECO:0000256" key="1">
    <source>
        <dbReference type="HAMAP-Rule" id="MF_02223"/>
    </source>
</evidence>
<reference evidence="3 4" key="1">
    <citation type="submission" date="2016-10" db="EMBL/GenBank/DDBJ databases">
        <title>Comparative genomics between deep and shallow subseafloor isolates.</title>
        <authorList>
            <person name="Ishii S."/>
            <person name="Miller J.R."/>
            <person name="Sutton G."/>
            <person name="Suzuki S."/>
            <person name="Methe B."/>
            <person name="Inagaki F."/>
            <person name="Imachi H."/>
        </authorList>
    </citation>
    <scope>NUCLEOTIDE SEQUENCE [LARGE SCALE GENOMIC DNA]</scope>
    <source>
        <strain evidence="3 4">MO-MB1</strain>
    </source>
</reference>
<keyword evidence="1" id="KW-0173">Coenzyme A biosynthesis</keyword>
<gene>
    <name evidence="3" type="ORF">BK007_00265</name>
</gene>
<dbReference type="GeneID" id="35119974"/>
<dbReference type="PIRSF" id="PIRSF016896">
    <property type="entry name" value="GHMP_arc_MJ0969"/>
    <property type="match status" value="1"/>
</dbReference>
<dbReference type="AlphaFoldDB" id="A0A2H4V948"/>
<dbReference type="OrthoDB" id="85822at2157"/>
<dbReference type="SUPFAM" id="SSF54211">
    <property type="entry name" value="Ribosomal protein S5 domain 2-like"/>
    <property type="match status" value="1"/>
</dbReference>
<dbReference type="GO" id="GO:0015937">
    <property type="term" value="P:coenzyme A biosynthetic process"/>
    <property type="evidence" value="ECO:0007669"/>
    <property type="project" value="UniProtKB-UniRule"/>
</dbReference>
<dbReference type="GO" id="GO:0016301">
    <property type="term" value="F:kinase activity"/>
    <property type="evidence" value="ECO:0007669"/>
    <property type="project" value="UniProtKB-UniRule"/>
</dbReference>
<comment type="catalytic activity">
    <reaction evidence="1">
        <text>(R)-pantoate + ATP = (R)-4-phosphopantoate + ADP + H(+)</text>
        <dbReference type="Rhea" id="RHEA:28246"/>
        <dbReference type="ChEBI" id="CHEBI:15378"/>
        <dbReference type="ChEBI" id="CHEBI:15980"/>
        <dbReference type="ChEBI" id="CHEBI:30616"/>
        <dbReference type="ChEBI" id="CHEBI:61294"/>
        <dbReference type="ChEBI" id="CHEBI:456216"/>
        <dbReference type="EC" id="2.7.1.169"/>
    </reaction>
</comment>